<gene>
    <name evidence="1" type="ORF">KQX54_019329</name>
</gene>
<keyword evidence="2" id="KW-1185">Reference proteome</keyword>
<organism evidence="1 2">
    <name type="scientific">Cotesia glomerata</name>
    <name type="common">Lepidopteran parasitic wasp</name>
    <name type="synonym">Apanteles glomeratus</name>
    <dbReference type="NCBI Taxonomy" id="32391"/>
    <lineage>
        <taxon>Eukaryota</taxon>
        <taxon>Metazoa</taxon>
        <taxon>Ecdysozoa</taxon>
        <taxon>Arthropoda</taxon>
        <taxon>Hexapoda</taxon>
        <taxon>Insecta</taxon>
        <taxon>Pterygota</taxon>
        <taxon>Neoptera</taxon>
        <taxon>Endopterygota</taxon>
        <taxon>Hymenoptera</taxon>
        <taxon>Apocrita</taxon>
        <taxon>Ichneumonoidea</taxon>
        <taxon>Braconidae</taxon>
        <taxon>Microgastrinae</taxon>
        <taxon>Cotesia</taxon>
    </lineage>
</organism>
<sequence>MDQESDFKFWIESCPGKWFIRKERIRPRIQGKIEKMTVVYGVQLFRERNRRRKLSNVCLTKVNASVKVLDNPLSAHNFPERKEEPAENYGAENALRFFTSNRETFGGRYSE</sequence>
<evidence type="ECO:0000313" key="1">
    <source>
        <dbReference type="EMBL" id="KAH0561765.1"/>
    </source>
</evidence>
<protein>
    <submittedName>
        <fullName evidence="1">Uncharacterized protein</fullName>
    </submittedName>
</protein>
<accession>A0AAV7J082</accession>
<dbReference type="Proteomes" id="UP000826195">
    <property type="component" value="Unassembled WGS sequence"/>
</dbReference>
<proteinExistence type="predicted"/>
<name>A0AAV7J082_COTGL</name>
<comment type="caution">
    <text evidence="1">The sequence shown here is derived from an EMBL/GenBank/DDBJ whole genome shotgun (WGS) entry which is preliminary data.</text>
</comment>
<dbReference type="AlphaFoldDB" id="A0AAV7J082"/>
<reference evidence="1 2" key="1">
    <citation type="journal article" date="2021" name="J. Hered.">
        <title>A chromosome-level genome assembly of the parasitoid wasp, Cotesia glomerata (Hymenoptera: Braconidae).</title>
        <authorList>
            <person name="Pinto B.J."/>
            <person name="Weis J.J."/>
            <person name="Gamble T."/>
            <person name="Ode P.J."/>
            <person name="Paul R."/>
            <person name="Zaspel J.M."/>
        </authorList>
    </citation>
    <scope>NUCLEOTIDE SEQUENCE [LARGE SCALE GENOMIC DNA]</scope>
    <source>
        <strain evidence="1">CgM1</strain>
    </source>
</reference>
<dbReference type="EMBL" id="JAHXZJ010000374">
    <property type="protein sequence ID" value="KAH0561765.1"/>
    <property type="molecule type" value="Genomic_DNA"/>
</dbReference>
<evidence type="ECO:0000313" key="2">
    <source>
        <dbReference type="Proteomes" id="UP000826195"/>
    </source>
</evidence>